<dbReference type="OrthoDB" id="7058816at2"/>
<name>A0A3E0ANX4_9CHLR</name>
<feature type="transmembrane region" description="Helical" evidence="9">
    <location>
        <begin position="144"/>
        <end position="161"/>
    </location>
</feature>
<reference evidence="10 11" key="1">
    <citation type="submission" date="2018-08" db="EMBL/GenBank/DDBJ databases">
        <title>Genomic Encyclopedia of Type Strains, Phase IV (KMG-IV): sequencing the most valuable type-strain genomes for metagenomic binning, comparative biology and taxonomic classification.</title>
        <authorList>
            <person name="Goeker M."/>
        </authorList>
    </citation>
    <scope>NUCLEOTIDE SEQUENCE [LARGE SCALE GENOMIC DNA]</scope>
    <source>
        <strain evidence="10 11">DSM 23923</strain>
    </source>
</reference>
<keyword evidence="8 9" id="KW-0472">Membrane</keyword>
<keyword evidence="7 9" id="KW-1133">Transmembrane helix</keyword>
<dbReference type="GO" id="GO:0005886">
    <property type="term" value="C:plasma membrane"/>
    <property type="evidence" value="ECO:0007669"/>
    <property type="project" value="UniProtKB-SubCell"/>
</dbReference>
<evidence type="ECO:0000256" key="4">
    <source>
        <dbReference type="ARBA" id="ARBA00022597"/>
    </source>
</evidence>
<evidence type="ECO:0000256" key="1">
    <source>
        <dbReference type="ARBA" id="ARBA00004651"/>
    </source>
</evidence>
<feature type="transmembrane region" description="Helical" evidence="9">
    <location>
        <begin position="7"/>
        <end position="27"/>
    </location>
</feature>
<dbReference type="RefSeq" id="WP_116224780.1">
    <property type="nucleotide sequence ID" value="NZ_AP018437.1"/>
</dbReference>
<dbReference type="AlphaFoldDB" id="A0A3E0ANX4"/>
<evidence type="ECO:0000256" key="8">
    <source>
        <dbReference type="ARBA" id="ARBA00023136"/>
    </source>
</evidence>
<keyword evidence="6 9" id="KW-0812">Transmembrane</keyword>
<evidence type="ECO:0000256" key="7">
    <source>
        <dbReference type="ARBA" id="ARBA00022989"/>
    </source>
</evidence>
<feature type="transmembrane region" description="Helical" evidence="9">
    <location>
        <begin position="33"/>
        <end position="52"/>
    </location>
</feature>
<evidence type="ECO:0000256" key="6">
    <source>
        <dbReference type="ARBA" id="ARBA00022692"/>
    </source>
</evidence>
<dbReference type="Proteomes" id="UP000256388">
    <property type="component" value="Unassembled WGS sequence"/>
</dbReference>
<keyword evidence="2" id="KW-0813">Transport</keyword>
<keyword evidence="11" id="KW-1185">Reference proteome</keyword>
<comment type="subcellular location">
    <subcellularLocation>
        <location evidence="1">Cell membrane</location>
        <topology evidence="1">Multi-pass membrane protein</topology>
    </subcellularLocation>
</comment>
<keyword evidence="4" id="KW-0762">Sugar transport</keyword>
<dbReference type="PANTHER" id="PTHR32502:SF28">
    <property type="entry name" value="PHOSPHOTRANSFERASE SYSTEM SUGAR-SPECIFIC EIIC COMPONENT"/>
    <property type="match status" value="1"/>
</dbReference>
<feature type="transmembrane region" description="Helical" evidence="9">
    <location>
        <begin position="208"/>
        <end position="241"/>
    </location>
</feature>
<comment type="caution">
    <text evidence="10">The sequence shown here is derived from an EMBL/GenBank/DDBJ whole genome shotgun (WGS) entry which is preliminary data.</text>
</comment>
<dbReference type="EMBL" id="QUMS01000001">
    <property type="protein sequence ID" value="REG11660.1"/>
    <property type="molecule type" value="Genomic_DNA"/>
</dbReference>
<proteinExistence type="predicted"/>
<evidence type="ECO:0000256" key="5">
    <source>
        <dbReference type="ARBA" id="ARBA00022683"/>
    </source>
</evidence>
<dbReference type="Pfam" id="PF03609">
    <property type="entry name" value="EII-Sor"/>
    <property type="match status" value="1"/>
</dbReference>
<organism evidence="10 11">
    <name type="scientific">Pelolinea submarina</name>
    <dbReference type="NCBI Taxonomy" id="913107"/>
    <lineage>
        <taxon>Bacteria</taxon>
        <taxon>Bacillati</taxon>
        <taxon>Chloroflexota</taxon>
        <taxon>Anaerolineae</taxon>
        <taxon>Anaerolineales</taxon>
        <taxon>Anaerolineaceae</taxon>
        <taxon>Pelolinea</taxon>
    </lineage>
</organism>
<feature type="transmembrane region" description="Helical" evidence="9">
    <location>
        <begin position="181"/>
        <end position="201"/>
    </location>
</feature>
<evidence type="ECO:0000256" key="2">
    <source>
        <dbReference type="ARBA" id="ARBA00022448"/>
    </source>
</evidence>
<evidence type="ECO:0000313" key="11">
    <source>
        <dbReference type="Proteomes" id="UP000256388"/>
    </source>
</evidence>
<dbReference type="PANTHER" id="PTHR32502">
    <property type="entry name" value="N-ACETYLGALACTOSAMINE PERMEASE II COMPONENT-RELATED"/>
    <property type="match status" value="1"/>
</dbReference>
<evidence type="ECO:0000256" key="9">
    <source>
        <dbReference type="SAM" id="Phobius"/>
    </source>
</evidence>
<accession>A0A3E0ANX4</accession>
<evidence type="ECO:0000313" key="10">
    <source>
        <dbReference type="EMBL" id="REG11660.1"/>
    </source>
</evidence>
<dbReference type="GO" id="GO:0009401">
    <property type="term" value="P:phosphoenolpyruvate-dependent sugar phosphotransferase system"/>
    <property type="evidence" value="ECO:0007669"/>
    <property type="project" value="UniProtKB-KW"/>
</dbReference>
<dbReference type="InterPro" id="IPR004700">
    <property type="entry name" value="PTS_IIC_man"/>
</dbReference>
<keyword evidence="3" id="KW-1003">Cell membrane</keyword>
<protein>
    <submittedName>
        <fullName evidence="10">PTS system mannose-specific IIC component</fullName>
    </submittedName>
</protein>
<gene>
    <name evidence="10" type="ORF">DFR64_1552</name>
</gene>
<evidence type="ECO:0000256" key="3">
    <source>
        <dbReference type="ARBA" id="ARBA00022475"/>
    </source>
</evidence>
<dbReference type="PROSITE" id="PS51106">
    <property type="entry name" value="PTS_EIIC_TYPE_4"/>
    <property type="match status" value="1"/>
</dbReference>
<sequence>MSPILTALVLAIWAYICVYDMLAPMFILANRPLIAGFVTGLIVGDVQTGMLIGGTLELMSLGVYTYGGATVPDYTVGAILGTYFGKGGNFDIGIALAVPAALLLTQVDILNRFLNFVYVHKADRFAEEGDDKGFERMMVWTSHIIWGLSRAIPVFLAVAFGEPVVKGVSSFFEAFPWINKGITAAGGLLPAIGFAMLLKILPVEKYPAFLLLGFVLFAYLKMPLLGIALFGVAVAGIFQYVKYQKQEA</sequence>
<dbReference type="InterPro" id="IPR050303">
    <property type="entry name" value="GatZ_KbaZ_carbometab"/>
</dbReference>
<keyword evidence="5" id="KW-0598">Phosphotransferase system</keyword>